<name>K0SDA4_THAOC</name>
<feature type="region of interest" description="Disordered" evidence="3">
    <location>
        <begin position="355"/>
        <end position="403"/>
    </location>
</feature>
<reference evidence="4 5" key="1">
    <citation type="journal article" date="2012" name="Genome Biol.">
        <title>Genome and low-iron response of an oceanic diatom adapted to chronic iron limitation.</title>
        <authorList>
            <person name="Lommer M."/>
            <person name="Specht M."/>
            <person name="Roy A.S."/>
            <person name="Kraemer L."/>
            <person name="Andreson R."/>
            <person name="Gutowska M.A."/>
            <person name="Wolf J."/>
            <person name="Bergner S.V."/>
            <person name="Schilhabel M.B."/>
            <person name="Klostermeier U.C."/>
            <person name="Beiko R.G."/>
            <person name="Rosenstiel P."/>
            <person name="Hippler M."/>
            <person name="Laroche J."/>
        </authorList>
    </citation>
    <scope>NUCLEOTIDE SEQUENCE [LARGE SCALE GENOMIC DNA]</scope>
    <source>
        <strain evidence="4 5">CCMP1005</strain>
    </source>
</reference>
<feature type="compositionally biased region" description="Basic and acidic residues" evidence="3">
    <location>
        <begin position="369"/>
        <end position="381"/>
    </location>
</feature>
<organism evidence="4 5">
    <name type="scientific">Thalassiosira oceanica</name>
    <name type="common">Marine diatom</name>
    <dbReference type="NCBI Taxonomy" id="159749"/>
    <lineage>
        <taxon>Eukaryota</taxon>
        <taxon>Sar</taxon>
        <taxon>Stramenopiles</taxon>
        <taxon>Ochrophyta</taxon>
        <taxon>Bacillariophyta</taxon>
        <taxon>Coscinodiscophyceae</taxon>
        <taxon>Thalassiosirophycidae</taxon>
        <taxon>Thalassiosirales</taxon>
        <taxon>Thalassiosiraceae</taxon>
        <taxon>Thalassiosira</taxon>
    </lineage>
</organism>
<feature type="coiled-coil region" evidence="2">
    <location>
        <begin position="607"/>
        <end position="634"/>
    </location>
</feature>
<evidence type="ECO:0000256" key="2">
    <source>
        <dbReference type="SAM" id="Coils"/>
    </source>
</evidence>
<feature type="region of interest" description="Disordered" evidence="3">
    <location>
        <begin position="206"/>
        <end position="258"/>
    </location>
</feature>
<dbReference type="GO" id="GO:0005856">
    <property type="term" value="C:cytoskeleton"/>
    <property type="evidence" value="ECO:0007669"/>
    <property type="project" value="TreeGrafter"/>
</dbReference>
<dbReference type="EMBL" id="AGNL01018302">
    <property type="protein sequence ID" value="EJK63345.1"/>
    <property type="molecule type" value="Genomic_DNA"/>
</dbReference>
<dbReference type="Proteomes" id="UP000266841">
    <property type="component" value="Unassembled WGS sequence"/>
</dbReference>
<dbReference type="OrthoDB" id="10693021at2759"/>
<sequence>MPGNMNKKMNKASLQSLKRKLSGKTGKSPRTPSSLGPDTPGTAVTLLQSNTTLSVEHEGMPNLPLENDDLEDSIAGLSSVSDDNEEHSRHDSFDDDSYYRQDDYFAMAQSAARKSHTERSKSPVIPTENVDVDRSIISMTSTHSIDVGSKGKHVHKQVSDSSDKVDVNLLDLNLEPQKDYRSHFRQLLMSKTEGLKDDVTSVRSLESVQGDGRDAAHDTARPVTPSLSSPDLTDEIQPKTPDAAAQATDHLQSMSPESKLRTVRDSLSELMALGPSFDAIYASSPAYSAEDNVDTGRIRSDNKKLRKGQRNLLKLLSSSAKQFSVYEEMMVQRMHDLEEKNRLLLAGPNDVDSKLFGPEVVRRPSGNARDQESKLEEKEVKCGTPNETISESSVEGHDRDKKLNCESSPTDGLLALKRKCSKSNYDLDKALADVSTLAAKLENSNQALDESLNEVNELKQWKTKHVAQLLKYKQDSAKSLEVEKDKLRKEYEAKIEEALEAEKIEEERRAVERLAAEEQLNIEQTLELERLRDAHAASEARVESLRSDVAARNVEATQLQKDLERSLNEIEDLKRSINEAGAAKGYADFQLVVEEWKDKAVVSEKKAVELRGLVAQLSEQLESKNGEVGELRLATEAQNAEIEKMRVITEIVCRNEGARQTIDDSEPAGSKAHESPILNIANSLSDDGGENTMSSPSNRRQVLGRLKNVRDMINVKIESRRGAAVDMDEGDLENRIRLRDKKISSLQNTINLNTKMVERLTNNVESLDQQLEEVKFVSNQQIEQLTQENIVLRKKIEGFESTFVNMNGGQRQDLVKTAPSTLAEKHIWDAEKHNNSDQVENVEELHRIIAELRSRGSKQEDDIESIKAELTRVKFMTNQEKELAVQKAVRADLEEKLAPLMEKMDILEEEKRSMDEETNAKIACREQTISNLEQSLIELRTQLSQQQQLGQAKKKSPDTIAMALGLS</sequence>
<evidence type="ECO:0000313" key="5">
    <source>
        <dbReference type="Proteomes" id="UP000266841"/>
    </source>
</evidence>
<comment type="caution">
    <text evidence="4">The sequence shown here is derived from an EMBL/GenBank/DDBJ whole genome shotgun (WGS) entry which is preliminary data.</text>
</comment>
<feature type="coiled-coil region" evidence="2">
    <location>
        <begin position="757"/>
        <end position="802"/>
    </location>
</feature>
<proteinExistence type="predicted"/>
<dbReference type="AlphaFoldDB" id="K0SDA4"/>
<feature type="compositionally biased region" description="Basic and acidic residues" evidence="3">
    <location>
        <begin position="211"/>
        <end position="220"/>
    </location>
</feature>
<feature type="coiled-coil region" evidence="2">
    <location>
        <begin position="434"/>
        <end position="583"/>
    </location>
</feature>
<evidence type="ECO:0000256" key="1">
    <source>
        <dbReference type="ARBA" id="ARBA00023054"/>
    </source>
</evidence>
<accession>K0SDA4</accession>
<feature type="compositionally biased region" description="Basic and acidic residues" evidence="3">
    <location>
        <begin position="394"/>
        <end position="403"/>
    </location>
</feature>
<dbReference type="PANTHER" id="PTHR32083">
    <property type="entry name" value="CILIA AND FLAGELLA-ASSOCIATED PROTEIN 58-RELATED"/>
    <property type="match status" value="1"/>
</dbReference>
<feature type="region of interest" description="Disordered" evidence="3">
    <location>
        <begin position="1"/>
        <end position="96"/>
    </location>
</feature>
<evidence type="ECO:0000313" key="4">
    <source>
        <dbReference type="EMBL" id="EJK63345.1"/>
    </source>
</evidence>
<evidence type="ECO:0000256" key="3">
    <source>
        <dbReference type="SAM" id="MobiDB-lite"/>
    </source>
</evidence>
<feature type="compositionally biased region" description="Polar residues" evidence="3">
    <location>
        <begin position="45"/>
        <end position="54"/>
    </location>
</feature>
<keyword evidence="5" id="KW-1185">Reference proteome</keyword>
<keyword evidence="1 2" id="KW-0175">Coiled coil</keyword>
<feature type="coiled-coil region" evidence="2">
    <location>
        <begin position="849"/>
        <end position="949"/>
    </location>
</feature>
<dbReference type="PANTHER" id="PTHR32083:SF48">
    <property type="entry name" value="TRANS-GOLGI NETWORK-LOCALIZED SYP41-INTERACTING PROTEIN 1"/>
    <property type="match status" value="1"/>
</dbReference>
<feature type="compositionally biased region" description="Basic and acidic residues" evidence="3">
    <location>
        <begin position="86"/>
        <end position="96"/>
    </location>
</feature>
<protein>
    <submittedName>
        <fullName evidence="4">Uncharacterized protein</fullName>
    </submittedName>
</protein>
<gene>
    <name evidence="4" type="ORF">THAOC_16000</name>
</gene>
<dbReference type="eggNOG" id="ENOG502R8M7">
    <property type="taxonomic scope" value="Eukaryota"/>
</dbReference>